<dbReference type="EMBL" id="JANIIK010000110">
    <property type="protein sequence ID" value="KAJ3597042.1"/>
    <property type="molecule type" value="Genomic_DNA"/>
</dbReference>
<gene>
    <name evidence="2" type="ORF">NHX12_003442</name>
</gene>
<reference evidence="2" key="1">
    <citation type="submission" date="2022-07" db="EMBL/GenBank/DDBJ databases">
        <title>Chromosome-level genome of Muraenolepis orangiensis.</title>
        <authorList>
            <person name="Kim J."/>
        </authorList>
    </citation>
    <scope>NUCLEOTIDE SEQUENCE</scope>
    <source>
        <strain evidence="2">KU_S4_2022</strain>
        <tissue evidence="2">Muscle</tissue>
    </source>
</reference>
<proteinExistence type="predicted"/>
<accession>A0A9Q0IE48</accession>
<organism evidence="2 3">
    <name type="scientific">Muraenolepis orangiensis</name>
    <name type="common">Patagonian moray cod</name>
    <dbReference type="NCBI Taxonomy" id="630683"/>
    <lineage>
        <taxon>Eukaryota</taxon>
        <taxon>Metazoa</taxon>
        <taxon>Chordata</taxon>
        <taxon>Craniata</taxon>
        <taxon>Vertebrata</taxon>
        <taxon>Euteleostomi</taxon>
        <taxon>Actinopterygii</taxon>
        <taxon>Neopterygii</taxon>
        <taxon>Teleostei</taxon>
        <taxon>Neoteleostei</taxon>
        <taxon>Acanthomorphata</taxon>
        <taxon>Zeiogadaria</taxon>
        <taxon>Gadariae</taxon>
        <taxon>Gadiformes</taxon>
        <taxon>Muraenolepidoidei</taxon>
        <taxon>Muraenolepididae</taxon>
        <taxon>Muraenolepis</taxon>
    </lineage>
</organism>
<comment type="caution">
    <text evidence="2">The sequence shown here is derived from an EMBL/GenBank/DDBJ whole genome shotgun (WGS) entry which is preliminary data.</text>
</comment>
<keyword evidence="3" id="KW-1185">Reference proteome</keyword>
<evidence type="ECO:0000256" key="1">
    <source>
        <dbReference type="SAM" id="MobiDB-lite"/>
    </source>
</evidence>
<evidence type="ECO:0000313" key="2">
    <source>
        <dbReference type="EMBL" id="KAJ3597042.1"/>
    </source>
</evidence>
<evidence type="ECO:0000313" key="3">
    <source>
        <dbReference type="Proteomes" id="UP001148018"/>
    </source>
</evidence>
<dbReference type="AlphaFoldDB" id="A0A9Q0IE48"/>
<feature type="region of interest" description="Disordered" evidence="1">
    <location>
        <begin position="52"/>
        <end position="117"/>
    </location>
</feature>
<sequence length="117" mass="12578">MGPRGTVLGIGTQPVSKGVARYGPSCQVVTNFSGATETRTWGPSWQRCYTLHNTRQPSSRRPPPPRYRGTHPSSSVMIKSPIPPSVAGIASARRIPASRSGANTKPRVRRGEGFLPV</sequence>
<dbReference type="Proteomes" id="UP001148018">
    <property type="component" value="Unassembled WGS sequence"/>
</dbReference>
<name>A0A9Q0IE48_9TELE</name>
<protein>
    <submittedName>
        <fullName evidence="2">Uncharacterized protein</fullName>
    </submittedName>
</protein>